<gene>
    <name evidence="2" type="ORF">MEUPH1_LOCUS1131</name>
</gene>
<proteinExistence type="predicted"/>
<organism evidence="2 3">
    <name type="scientific">Macrosiphum euphorbiae</name>
    <name type="common">potato aphid</name>
    <dbReference type="NCBI Taxonomy" id="13131"/>
    <lineage>
        <taxon>Eukaryota</taxon>
        <taxon>Metazoa</taxon>
        <taxon>Ecdysozoa</taxon>
        <taxon>Arthropoda</taxon>
        <taxon>Hexapoda</taxon>
        <taxon>Insecta</taxon>
        <taxon>Pterygota</taxon>
        <taxon>Neoptera</taxon>
        <taxon>Paraneoptera</taxon>
        <taxon>Hemiptera</taxon>
        <taxon>Sternorrhyncha</taxon>
        <taxon>Aphidomorpha</taxon>
        <taxon>Aphidoidea</taxon>
        <taxon>Aphididae</taxon>
        <taxon>Macrosiphini</taxon>
        <taxon>Macrosiphum</taxon>
    </lineage>
</organism>
<sequence length="102" mass="11622">MKALRPASRKSSSDCILARSHRDQGKSPPAREVIASKGSHVDHEKSSPAREVTSTTRSHREQGKSRRPREVIELEESPRRRSQQVRDGRAINRHTIFCRTVI</sequence>
<evidence type="ECO:0000256" key="1">
    <source>
        <dbReference type="SAM" id="MobiDB-lite"/>
    </source>
</evidence>
<comment type="caution">
    <text evidence="2">The sequence shown here is derived from an EMBL/GenBank/DDBJ whole genome shotgun (WGS) entry which is preliminary data.</text>
</comment>
<dbReference type="AlphaFoldDB" id="A0AAV0VQG5"/>
<evidence type="ECO:0000313" key="3">
    <source>
        <dbReference type="Proteomes" id="UP001160148"/>
    </source>
</evidence>
<accession>A0AAV0VQG5</accession>
<dbReference type="EMBL" id="CARXXK010000001">
    <property type="protein sequence ID" value="CAI6343936.1"/>
    <property type="molecule type" value="Genomic_DNA"/>
</dbReference>
<feature type="region of interest" description="Disordered" evidence="1">
    <location>
        <begin position="1"/>
        <end position="90"/>
    </location>
</feature>
<feature type="compositionally biased region" description="Basic and acidic residues" evidence="1">
    <location>
        <begin position="58"/>
        <end position="90"/>
    </location>
</feature>
<name>A0AAV0VQG5_9HEMI</name>
<protein>
    <submittedName>
        <fullName evidence="2">Uncharacterized protein</fullName>
    </submittedName>
</protein>
<dbReference type="Proteomes" id="UP001160148">
    <property type="component" value="Unassembled WGS sequence"/>
</dbReference>
<reference evidence="2 3" key="1">
    <citation type="submission" date="2023-01" db="EMBL/GenBank/DDBJ databases">
        <authorList>
            <person name="Whitehead M."/>
        </authorList>
    </citation>
    <scope>NUCLEOTIDE SEQUENCE [LARGE SCALE GENOMIC DNA]</scope>
</reference>
<keyword evidence="3" id="KW-1185">Reference proteome</keyword>
<evidence type="ECO:0000313" key="2">
    <source>
        <dbReference type="EMBL" id="CAI6343936.1"/>
    </source>
</evidence>
<feature type="compositionally biased region" description="Basic and acidic residues" evidence="1">
    <location>
        <begin position="39"/>
        <end position="48"/>
    </location>
</feature>